<evidence type="ECO:0000256" key="4">
    <source>
        <dbReference type="ARBA" id="ARBA00022741"/>
    </source>
</evidence>
<feature type="compositionally biased region" description="Polar residues" evidence="14">
    <location>
        <begin position="613"/>
        <end position="737"/>
    </location>
</feature>
<dbReference type="InterPro" id="IPR011709">
    <property type="entry name" value="DEAD-box_helicase_OB_fold"/>
</dbReference>
<dbReference type="EMBL" id="JARKIK010000072">
    <property type="protein sequence ID" value="KAK8728283.1"/>
    <property type="molecule type" value="Genomic_DNA"/>
</dbReference>
<protein>
    <recommendedName>
        <fullName evidence="20">RNA helicase</fullName>
    </recommendedName>
</protein>
<evidence type="ECO:0000256" key="12">
    <source>
        <dbReference type="ARBA" id="ARBA00038040"/>
    </source>
</evidence>
<evidence type="ECO:0000256" key="9">
    <source>
        <dbReference type="ARBA" id="ARBA00022833"/>
    </source>
</evidence>
<feature type="compositionally biased region" description="Polar residues" evidence="14">
    <location>
        <begin position="1"/>
        <end position="10"/>
    </location>
</feature>
<feature type="compositionally biased region" description="Basic and acidic residues" evidence="14">
    <location>
        <begin position="741"/>
        <end position="756"/>
    </location>
</feature>
<dbReference type="SUPFAM" id="SSF52540">
    <property type="entry name" value="P-loop containing nucleoside triphosphate hydrolases"/>
    <property type="match status" value="1"/>
</dbReference>
<sequence length="2569" mass="288461">MGAKSSTPTSAEREKKPVEAGLPPQILTLLDSQARYIRQNPLSEVDLGLGHVPETTDVPSTICQERINEIKKESDKATPPGEFVGRSVEMVAAATSIPRQTVAGYAEKCAAAALARQALACHLERSVTTTIPQKTVANYLEKDDTTTIPRLIADGYANKDIPSIPQKTDAINVTGNDMQETFTGNADGNKTNSKLQQDFANAGNFLAEPIISRQQVTELKCEESDASQNQLDRAVLQNLACLSKVTMAAGEVEVTENLQWDASNWTRCAENISENKSNVIENNIPKAENYKGCDSEPQLFTKTQLDSTDCVKNLGNSEDENTVVTMVSEQDVQAAEWEKISQFLEKNTHYPKKASENQLSDKILKDVATEQTHTHEETGICTCSAVGPVRDASVKMNDKDRNVAEYKQHKDNRTEGKFLKGENKSRVSESTEAFENVPVSDSVKARDSVSVSDSVKTGAKEKHKQIICNIKESEHLGNAFAGQQSFDSTCEMTVFSREISLAKLSSSDIVQRRWRDEKPQNQRIYTSENIENLSLSPKDRVQNLSSQSLCVSSRDRSQGLEVSARVRSPGSDVPTREGSQGSPVSTRERSQDSPVSTRERLQDSPVSTRERSQGSPVSTKKLSQGSPVSTRRSQGSPVSTRSQGSPVSTRRSQSSPVSTRGRSQVSCVSTKRLSQGSPVSTRRSQGSPVSTRRSQGSPVSTRSQGSPVSTRRSQGSPVSTRERSQVSSISTRQSQCLHTPPDYRSECSRMPPEYRSKHSCMPPEYRSQHSYMPPEYGSKHSCMPPEYRLQYSHPPPEYRSLHTHPPPEYRLQHTHPPPEYRSQGSHIPRNSSVSSDQGWPHSSVSFFGRCRSLSVSDEGRSLNRSVHDDEMPRNSNSGRQENSHISRKKDTKENLWKMKSRSTKEENVNKGKTTEVYVKFAETLDENIDIFGYIANRLPPGREFTLMNRTIDPNTRNTIVTLQCKSKNLASRLKAELKKGNNKCQTKILCFDTLQEASGFEMKKQQEVEKSFEQHVQQIKRRSESVLAEHYEKLSVVECRIQEMQHTRTKYMSIREFEAQSGERRALQDKEKELNLQKEEFLKYLKNALIELDKAKESIHFEKIASETRLNLAIECNRLSSAFPIYARRTDILDTVKNNQVSVIIGETGSGKSTQLAQYFFQGGLAKAGMIACTQPRKIAASTLAVHVAKELGTAVGQLVGYKVGMQTRTTNSTKILYMTDHILLNECLQDQNLSAFSCIIIDEAHERSIYTDLLLGMIKECLQNRPDLHLVITSATINPEVFVKYFKECPVLSVSGRMFPVEVEWKEPVMGAESFGNYQEEAILKTIDVHQSEGKGDILVFLTSPLETEKCCERFQGLMNGKPVDYVTLQLHGRLQGDEQQKVFDPVPGNKRKIVFATNCAETSVTIPGIKYVIDTGLVKEMKFDPIRKMSTLAVTMVTQSSAKQRQGRAGRLGPGKCFRLYTEDDFKKMNPDSLPEILRVHIGHAMLKLMELGVDPLKFDYIMSPSVDAMEEAFKSLVHIGAVSERKMTELGKWIAKMPFDPKYGAFVYEAVQAGAGLEAIIIAAASGTSSLFYRAGTNEEKEKADRHKIRFCHEGGDQLTLLTVFREWHKIMEKEKGKWCCNHYINGKSIKGVRETTNEVLHTLKKEMKVDIKFSFGKPETLDNLLVGLLFKSLARNLSHYLGHAKAGYTIVSTKQRVEIHPSSASISLGSQPEWIVFDQVMRTSRDFAMLTTPVSEALVLKGIEDGWLQLEIEEAKKKIITVACQEYVGNQMFREFVGPRYINMRNLETELSSKFSNSLVIVEAYQDKGELKILSNERSKVNLSDSLSNVLAPHRANFELEESEERIGSVSTDVCVRAVIGAGGNTVNVFMPEEFKIVKIHCTAEIINELSKEDVLKHFDQYGHIKECKKYYHKQKSTVWGQINFEKTESAVKAVRETKGKDLNAFPNVRIPVHGINGLRTKIQWCRRRSRGFGFVEFAVVEDFLRACQLHFLSVGGSTVNIKTAKNSNRSVHVSSLNRLVNEDILRQAFAEALGIDLVKDIVKVIVIREKVNLDKERFNTAKRVLLRKIEQFAKPNSFQLDLREPRSEKDINFTAFCVFNNLDEGYTACSEMNKDFYLNDERISVKIDLYSSLFIRKDVYKMCGDEVMREVERIENENREVRVKLKNLKSENVSVDFHGENVNALTEARESIRVIIRGYVIECETNQDARSLFAREGKKKLQSIMNDTKTLIVADDRVMEVSIHGSLRNKLNAMQLVGDYLQQLSEGTIKNVELKGSGKPPGVMKALMLKYGTDLSNLQTAAKLTTINLDLRNHRVGLLGSSEAISKAVDLVNEEVIRLTDNGTIDSSDEYPDCVTCFCSIETKDLYRLECCGHPYCRECITLQMDTAITNKDFPLVCGKEGCVSKFVWRDFVNLSRQGHITLAKLVNSSLSTYVSQHKDEFHYCTTPDCVTVYRVREDGIPFMCPECNVKVCTTCHVPYHDGLSCAMYKSASKADGSLGAWLMQDKNSRKICPNCTTPIEKIEGCNKMHCAGCKKYLCWTCLAVFNTSPECYGHLNKVHGNFF</sequence>
<dbReference type="PROSITE" id="PS00518">
    <property type="entry name" value="ZF_RING_1"/>
    <property type="match status" value="1"/>
</dbReference>
<dbReference type="CDD" id="cd22585">
    <property type="entry name" value="Rcat_RBR_DEAH12-like"/>
    <property type="match status" value="1"/>
</dbReference>
<keyword evidence="9" id="KW-0862">Zinc</keyword>
<dbReference type="Pfam" id="PF07717">
    <property type="entry name" value="OB_NTP_bind"/>
    <property type="match status" value="1"/>
</dbReference>
<dbReference type="Pfam" id="PF24471">
    <property type="entry name" value="KH_DEAH11"/>
    <property type="match status" value="1"/>
</dbReference>
<dbReference type="PROSITE" id="PS00028">
    <property type="entry name" value="ZINC_FINGER_C2H2_1"/>
    <property type="match status" value="1"/>
</dbReference>
<feature type="domain" description="RING-type" evidence="17">
    <location>
        <begin position="2355"/>
        <end position="2569"/>
    </location>
</feature>
<keyword evidence="6" id="KW-0833">Ubl conjugation pathway</keyword>
<feature type="compositionally biased region" description="Basic and acidic residues" evidence="14">
    <location>
        <begin position="586"/>
        <end position="612"/>
    </location>
</feature>
<dbReference type="Pfam" id="PF00076">
    <property type="entry name" value="RRM_1"/>
    <property type="match status" value="1"/>
</dbReference>
<feature type="region of interest" description="Disordered" evidence="14">
    <location>
        <begin position="857"/>
        <end position="909"/>
    </location>
</feature>
<dbReference type="InterPro" id="IPR035979">
    <property type="entry name" value="RBD_domain_sf"/>
</dbReference>
<dbReference type="CDD" id="cd17917">
    <property type="entry name" value="DEXHc_RHA-like"/>
    <property type="match status" value="1"/>
</dbReference>
<dbReference type="InterPro" id="IPR002464">
    <property type="entry name" value="DNA/RNA_helicase_DEAH_CS"/>
</dbReference>
<keyword evidence="8" id="KW-0347">Helicase</keyword>
<dbReference type="SMART" id="SM00647">
    <property type="entry name" value="IBR"/>
    <property type="match status" value="2"/>
</dbReference>
<evidence type="ECO:0000256" key="3">
    <source>
        <dbReference type="ARBA" id="ARBA00022737"/>
    </source>
</evidence>
<evidence type="ECO:0000313" key="19">
    <source>
        <dbReference type="Proteomes" id="UP001445076"/>
    </source>
</evidence>
<dbReference type="InterPro" id="IPR014001">
    <property type="entry name" value="Helicase_ATP-bd"/>
</dbReference>
<dbReference type="Pfam" id="PF01485">
    <property type="entry name" value="IBR"/>
    <property type="match status" value="1"/>
</dbReference>
<keyword evidence="7" id="KW-0378">Hydrolase</keyword>
<dbReference type="InterPro" id="IPR001650">
    <property type="entry name" value="Helicase_C-like"/>
</dbReference>
<name>A0AAW0WKU5_CHEQU</name>
<keyword evidence="4" id="KW-0547">Nucleotide-binding</keyword>
<dbReference type="InterPro" id="IPR013087">
    <property type="entry name" value="Znf_C2H2_type"/>
</dbReference>
<dbReference type="SMART" id="SM00847">
    <property type="entry name" value="HA2"/>
    <property type="match status" value="1"/>
</dbReference>
<dbReference type="PANTHER" id="PTHR18934:SF91">
    <property type="entry name" value="PRE-MRNA-SPLICING FACTOR ATP-DEPENDENT RNA HELICASE PRP16"/>
    <property type="match status" value="1"/>
</dbReference>
<evidence type="ECO:0008006" key="20">
    <source>
        <dbReference type="Google" id="ProtNLM"/>
    </source>
</evidence>
<dbReference type="CDD" id="cd00590">
    <property type="entry name" value="RRM_SF"/>
    <property type="match status" value="1"/>
</dbReference>
<dbReference type="PROSITE" id="PS51194">
    <property type="entry name" value="HELICASE_CTER"/>
    <property type="match status" value="1"/>
</dbReference>
<dbReference type="Gene3D" id="1.20.120.1080">
    <property type="match status" value="1"/>
</dbReference>
<feature type="compositionally biased region" description="Basic and acidic residues" evidence="14">
    <location>
        <begin position="857"/>
        <end position="872"/>
    </location>
</feature>
<feature type="domain" description="Helicase ATP-binding" evidence="15">
    <location>
        <begin position="1133"/>
        <end position="1296"/>
    </location>
</feature>
<evidence type="ECO:0000256" key="13">
    <source>
        <dbReference type="SAM" id="Coils"/>
    </source>
</evidence>
<keyword evidence="3" id="KW-0677">Repeat</keyword>
<feature type="region of interest" description="Disordered" evidence="14">
    <location>
        <begin position="793"/>
        <end position="838"/>
    </location>
</feature>
<dbReference type="GO" id="GO:0016787">
    <property type="term" value="F:hydrolase activity"/>
    <property type="evidence" value="ECO:0007669"/>
    <property type="project" value="UniProtKB-KW"/>
</dbReference>
<evidence type="ECO:0000256" key="1">
    <source>
        <dbReference type="ARBA" id="ARBA00022679"/>
    </source>
</evidence>
<evidence type="ECO:0000256" key="2">
    <source>
        <dbReference type="ARBA" id="ARBA00022723"/>
    </source>
</evidence>
<dbReference type="InterPro" id="IPR012677">
    <property type="entry name" value="Nucleotide-bd_a/b_plait_sf"/>
</dbReference>
<dbReference type="InterPro" id="IPR056245">
    <property type="entry name" value="KH_DEAH11/12"/>
</dbReference>
<dbReference type="GO" id="GO:0034458">
    <property type="term" value="F:3'-5' RNA helicase activity"/>
    <property type="evidence" value="ECO:0007669"/>
    <property type="project" value="TreeGrafter"/>
</dbReference>
<keyword evidence="2" id="KW-0479">Metal-binding</keyword>
<dbReference type="PROSITE" id="PS00690">
    <property type="entry name" value="DEAH_ATP_HELICASE"/>
    <property type="match status" value="1"/>
</dbReference>
<feature type="region of interest" description="Disordered" evidence="14">
    <location>
        <begin position="1"/>
        <end position="22"/>
    </location>
</feature>
<evidence type="ECO:0000256" key="7">
    <source>
        <dbReference type="ARBA" id="ARBA00022801"/>
    </source>
</evidence>
<evidence type="ECO:0000313" key="18">
    <source>
        <dbReference type="EMBL" id="KAK8728283.1"/>
    </source>
</evidence>
<comment type="caution">
    <text evidence="18">The sequence shown here is derived from an EMBL/GenBank/DDBJ whole genome shotgun (WGS) entry which is preliminary data.</text>
</comment>
<keyword evidence="5" id="KW-0863">Zinc-finger</keyword>
<feature type="coiled-coil region" evidence="13">
    <location>
        <begin position="2149"/>
        <end position="2176"/>
    </location>
</feature>
<feature type="region of interest" description="Disordered" evidence="14">
    <location>
        <begin position="545"/>
        <end position="764"/>
    </location>
</feature>
<dbReference type="CDD" id="cd18791">
    <property type="entry name" value="SF2_C_RHA"/>
    <property type="match status" value="1"/>
</dbReference>
<dbReference type="InterPro" id="IPR002867">
    <property type="entry name" value="IBR_dom"/>
</dbReference>
<evidence type="ECO:0000256" key="6">
    <source>
        <dbReference type="ARBA" id="ARBA00022786"/>
    </source>
</evidence>
<evidence type="ECO:0000256" key="11">
    <source>
        <dbReference type="ARBA" id="ARBA00022884"/>
    </source>
</evidence>
<feature type="compositionally biased region" description="Basic and acidic residues" evidence="14">
    <location>
        <begin position="881"/>
        <end position="909"/>
    </location>
</feature>
<dbReference type="Pfam" id="PF00271">
    <property type="entry name" value="Helicase_C"/>
    <property type="match status" value="1"/>
</dbReference>
<proteinExistence type="inferred from homology"/>
<dbReference type="SMART" id="SM00487">
    <property type="entry name" value="DEXDc"/>
    <property type="match status" value="1"/>
</dbReference>
<keyword evidence="1" id="KW-0808">Transferase</keyword>
<keyword evidence="19" id="KW-1185">Reference proteome</keyword>
<dbReference type="Gene3D" id="3.40.50.300">
    <property type="entry name" value="P-loop containing nucleotide triphosphate hydrolases"/>
    <property type="match status" value="2"/>
</dbReference>
<dbReference type="SUPFAM" id="SSF54928">
    <property type="entry name" value="RNA-binding domain, RBD"/>
    <property type="match status" value="2"/>
</dbReference>
<dbReference type="GO" id="GO:0016740">
    <property type="term" value="F:transferase activity"/>
    <property type="evidence" value="ECO:0007669"/>
    <property type="project" value="UniProtKB-KW"/>
</dbReference>
<dbReference type="SUPFAM" id="SSF57850">
    <property type="entry name" value="RING/U-box"/>
    <property type="match status" value="3"/>
</dbReference>
<keyword evidence="11" id="KW-0694">RNA-binding</keyword>
<evidence type="ECO:0000259" key="17">
    <source>
        <dbReference type="PROSITE" id="PS51873"/>
    </source>
</evidence>
<comment type="similarity">
    <text evidence="12">Belongs to the DEAD box helicase family. DEAH subfamily. PRP16 sub-subfamily.</text>
</comment>
<dbReference type="PANTHER" id="PTHR18934">
    <property type="entry name" value="ATP-DEPENDENT RNA HELICASE"/>
    <property type="match status" value="1"/>
</dbReference>
<dbReference type="InterPro" id="IPR007502">
    <property type="entry name" value="Helicase-assoc_dom"/>
</dbReference>
<keyword evidence="13" id="KW-0175">Coiled coil</keyword>
<evidence type="ECO:0000256" key="14">
    <source>
        <dbReference type="SAM" id="MobiDB-lite"/>
    </source>
</evidence>
<dbReference type="InterPro" id="IPR017907">
    <property type="entry name" value="Znf_RING_CS"/>
</dbReference>
<dbReference type="InterPro" id="IPR027417">
    <property type="entry name" value="P-loop_NTPase"/>
</dbReference>
<dbReference type="Pfam" id="PF00270">
    <property type="entry name" value="DEAD"/>
    <property type="match status" value="1"/>
</dbReference>
<evidence type="ECO:0000256" key="10">
    <source>
        <dbReference type="ARBA" id="ARBA00022840"/>
    </source>
</evidence>
<dbReference type="SMART" id="SM00490">
    <property type="entry name" value="HELICc"/>
    <property type="match status" value="1"/>
</dbReference>
<dbReference type="GO" id="GO:0003723">
    <property type="term" value="F:RNA binding"/>
    <property type="evidence" value="ECO:0007669"/>
    <property type="project" value="UniProtKB-KW"/>
</dbReference>
<evidence type="ECO:0000259" key="16">
    <source>
        <dbReference type="PROSITE" id="PS51194"/>
    </source>
</evidence>
<dbReference type="Gene3D" id="1.20.120.1750">
    <property type="match status" value="1"/>
</dbReference>
<keyword evidence="10" id="KW-0067">ATP-binding</keyword>
<gene>
    <name evidence="18" type="ORF">OTU49_009210</name>
</gene>
<dbReference type="CDD" id="cd20335">
    <property type="entry name" value="BRcat_RBR"/>
    <property type="match status" value="1"/>
</dbReference>
<feature type="compositionally biased region" description="Polar residues" evidence="14">
    <location>
        <begin position="822"/>
        <end position="838"/>
    </location>
</feature>
<evidence type="ECO:0000256" key="5">
    <source>
        <dbReference type="ARBA" id="ARBA00022771"/>
    </source>
</evidence>
<dbReference type="GO" id="GO:0005524">
    <property type="term" value="F:ATP binding"/>
    <property type="evidence" value="ECO:0007669"/>
    <property type="project" value="UniProtKB-KW"/>
</dbReference>
<dbReference type="Proteomes" id="UP001445076">
    <property type="component" value="Unassembled WGS sequence"/>
</dbReference>
<evidence type="ECO:0000259" key="15">
    <source>
        <dbReference type="PROSITE" id="PS51192"/>
    </source>
</evidence>
<dbReference type="InterPro" id="IPR011545">
    <property type="entry name" value="DEAD/DEAH_box_helicase_dom"/>
</dbReference>
<reference evidence="18 19" key="1">
    <citation type="journal article" date="2024" name="BMC Genomics">
        <title>Genome assembly of redclaw crayfish (Cherax quadricarinatus) provides insights into its immune adaptation and hypoxia tolerance.</title>
        <authorList>
            <person name="Liu Z."/>
            <person name="Zheng J."/>
            <person name="Li H."/>
            <person name="Fang K."/>
            <person name="Wang S."/>
            <person name="He J."/>
            <person name="Zhou D."/>
            <person name="Weng S."/>
            <person name="Chi M."/>
            <person name="Gu Z."/>
            <person name="He J."/>
            <person name="Li F."/>
            <person name="Wang M."/>
        </authorList>
    </citation>
    <scope>NUCLEOTIDE SEQUENCE [LARGE SCALE GENOMIC DNA]</scope>
    <source>
        <strain evidence="18">ZL_2023a</strain>
    </source>
</reference>
<dbReference type="Gene3D" id="3.30.70.330">
    <property type="match status" value="2"/>
</dbReference>
<evidence type="ECO:0000256" key="8">
    <source>
        <dbReference type="ARBA" id="ARBA00022806"/>
    </source>
</evidence>
<dbReference type="GO" id="GO:0008270">
    <property type="term" value="F:zinc ion binding"/>
    <property type="evidence" value="ECO:0007669"/>
    <property type="project" value="UniProtKB-KW"/>
</dbReference>
<dbReference type="PROSITE" id="PS51873">
    <property type="entry name" value="TRIAD"/>
    <property type="match status" value="1"/>
</dbReference>
<dbReference type="InterPro" id="IPR044066">
    <property type="entry name" value="TRIAD_supradom"/>
</dbReference>
<accession>A0AAW0WKU5</accession>
<feature type="domain" description="Helicase C-terminal" evidence="16">
    <location>
        <begin position="1323"/>
        <end position="1495"/>
    </location>
</feature>
<dbReference type="InterPro" id="IPR000504">
    <property type="entry name" value="RRM_dom"/>
</dbReference>
<dbReference type="PROSITE" id="PS51192">
    <property type="entry name" value="HELICASE_ATP_BIND_1"/>
    <property type="match status" value="1"/>
</dbReference>
<organism evidence="18 19">
    <name type="scientific">Cherax quadricarinatus</name>
    <name type="common">Australian red claw crayfish</name>
    <dbReference type="NCBI Taxonomy" id="27406"/>
    <lineage>
        <taxon>Eukaryota</taxon>
        <taxon>Metazoa</taxon>
        <taxon>Ecdysozoa</taxon>
        <taxon>Arthropoda</taxon>
        <taxon>Crustacea</taxon>
        <taxon>Multicrustacea</taxon>
        <taxon>Malacostraca</taxon>
        <taxon>Eumalacostraca</taxon>
        <taxon>Eucarida</taxon>
        <taxon>Decapoda</taxon>
        <taxon>Pleocyemata</taxon>
        <taxon>Astacidea</taxon>
        <taxon>Parastacoidea</taxon>
        <taxon>Parastacidae</taxon>
        <taxon>Cherax</taxon>
    </lineage>
</organism>